<dbReference type="FunFam" id="3.90.1150.210:FF:000003">
    <property type="entry name" value="F-actin-capping protein subunit alpha"/>
    <property type="match status" value="1"/>
</dbReference>
<dbReference type="GO" id="GO:0051016">
    <property type="term" value="P:barbed-end actin filament capping"/>
    <property type="evidence" value="ECO:0007669"/>
    <property type="project" value="UniProtKB-UniRule"/>
</dbReference>
<dbReference type="EMBL" id="HF935629">
    <property type="protein sequence ID" value="CCX31660.1"/>
    <property type="molecule type" value="Genomic_DNA"/>
</dbReference>
<proteinExistence type="inferred from homology"/>
<dbReference type="GO" id="GO:0008290">
    <property type="term" value="C:F-actin capping protein complex"/>
    <property type="evidence" value="ECO:0007669"/>
    <property type="project" value="UniProtKB-UniRule"/>
</dbReference>
<comment type="function">
    <text evidence="5 6">F-actin-capping proteins bind in a Ca(2+)-independent manner to the fast growing ends of actin filaments (barbed end) thereby blocking the exchange of subunits at these ends. Unlike other capping proteins (such as gelsolin and severin), these proteins do not sever actin filaments.</text>
</comment>
<dbReference type="Pfam" id="PF01267">
    <property type="entry name" value="F-actin_cap_A"/>
    <property type="match status" value="1"/>
</dbReference>
<dbReference type="Gene3D" id="3.30.1140.60">
    <property type="entry name" value="F-actin capping protein, alpha subunit"/>
    <property type="match status" value="1"/>
</dbReference>
<dbReference type="InterPro" id="IPR002189">
    <property type="entry name" value="CapZ_alpha"/>
</dbReference>
<dbReference type="OrthoDB" id="340550at2759"/>
<evidence type="ECO:0000256" key="1">
    <source>
        <dbReference type="ARBA" id="ARBA00010479"/>
    </source>
</evidence>
<dbReference type="PANTHER" id="PTHR10653:SF0">
    <property type="entry name" value="F-ACTIN-CAPPING PROTEIN SUBUNIT ALPHA"/>
    <property type="match status" value="1"/>
</dbReference>
<comment type="subunit">
    <text evidence="6">Heterodimer of an alpha and a beta subunit.</text>
</comment>
<dbReference type="Proteomes" id="UP000018144">
    <property type="component" value="Unassembled WGS sequence"/>
</dbReference>
<accession>U4LQP5</accession>
<gene>
    <name evidence="7" type="ORF">PCON_11183</name>
</gene>
<dbReference type="InterPro" id="IPR042276">
    <property type="entry name" value="CapZ_alpha/beta_2"/>
</dbReference>
<reference evidence="7 8" key="1">
    <citation type="journal article" date="2013" name="PLoS Genet.">
        <title>The genome and development-dependent transcriptomes of Pyronema confluens: a window into fungal evolution.</title>
        <authorList>
            <person name="Traeger S."/>
            <person name="Altegoer F."/>
            <person name="Freitag M."/>
            <person name="Gabaldon T."/>
            <person name="Kempken F."/>
            <person name="Kumar A."/>
            <person name="Marcet-Houben M."/>
            <person name="Poggeler S."/>
            <person name="Stajich J.E."/>
            <person name="Nowrousian M."/>
        </authorList>
    </citation>
    <scope>NUCLEOTIDE SEQUENCE [LARGE SCALE GENOMIC DNA]</scope>
    <source>
        <strain evidence="8">CBS 100304</strain>
        <tissue evidence="7">Vegetative mycelium</tissue>
    </source>
</reference>
<evidence type="ECO:0000313" key="7">
    <source>
        <dbReference type="EMBL" id="CCX31660.1"/>
    </source>
</evidence>
<dbReference type="eggNOG" id="KOG0836">
    <property type="taxonomic scope" value="Eukaryota"/>
</dbReference>
<evidence type="ECO:0000313" key="8">
    <source>
        <dbReference type="Proteomes" id="UP000018144"/>
    </source>
</evidence>
<dbReference type="GO" id="GO:0030479">
    <property type="term" value="C:actin cortical patch"/>
    <property type="evidence" value="ECO:0007669"/>
    <property type="project" value="TreeGrafter"/>
</dbReference>
<keyword evidence="4 6" id="KW-0009">Actin-binding</keyword>
<dbReference type="GO" id="GO:0030036">
    <property type="term" value="P:actin cytoskeleton organization"/>
    <property type="evidence" value="ECO:0007669"/>
    <property type="project" value="TreeGrafter"/>
</dbReference>
<dbReference type="PANTHER" id="PTHR10653">
    <property type="entry name" value="F-ACTIN-CAPPING PROTEIN SUBUNIT ALPHA"/>
    <property type="match status" value="1"/>
</dbReference>
<evidence type="ECO:0000256" key="2">
    <source>
        <dbReference type="ARBA" id="ARBA00014038"/>
    </source>
</evidence>
<evidence type="ECO:0000256" key="6">
    <source>
        <dbReference type="RuleBase" id="RU365077"/>
    </source>
</evidence>
<sequence length="278" mass="30783">MSTDAIETVSGFILDAPPGELKDVLSDVKALIGDDDEIVQELIPAVAQYNKEQLVVVKLPGSSVLVPVSDANELEDGRFCDVESSSSFAFDHLNQKASNVQSWTLESQNADLIKSLVKATSTHVSEHYPSNPAFTVAPIENDSKVAINLTGAKFSPANYWNGRWRSMYIFDPSSNMLTGDIKVDVHYYEDGNVRLLSKNTLEIEIPGGSASEIIKAISKKEKDYQASLNEEFETMNQGAFKALRRQLPVTRQKIDWQKIGSYRLGQKVGLFPTHQAQE</sequence>
<protein>
    <recommendedName>
        <fullName evidence="2 6">F-actin-capping protein subunit alpha</fullName>
    </recommendedName>
</protein>
<name>U4LQP5_PYROM</name>
<evidence type="ECO:0000256" key="4">
    <source>
        <dbReference type="ARBA" id="ARBA00023203"/>
    </source>
</evidence>
<comment type="similarity">
    <text evidence="1 6">Belongs to the F-actin-capping protein alpha subunit family.</text>
</comment>
<dbReference type="PROSITE" id="PS00749">
    <property type="entry name" value="F_ACTIN_CAPPING_A_2"/>
    <property type="match status" value="1"/>
</dbReference>
<dbReference type="AlphaFoldDB" id="U4LQP5"/>
<evidence type="ECO:0000256" key="5">
    <source>
        <dbReference type="ARBA" id="ARBA00025389"/>
    </source>
</evidence>
<dbReference type="PROSITE" id="PS00748">
    <property type="entry name" value="F_ACTIN_CAPPING_A_1"/>
    <property type="match status" value="1"/>
</dbReference>
<dbReference type="OMA" id="VACIEDH"/>
<dbReference type="Gene3D" id="3.90.1150.210">
    <property type="entry name" value="F-actin capping protein, beta subunit"/>
    <property type="match status" value="1"/>
</dbReference>
<dbReference type="InterPro" id="IPR017865">
    <property type="entry name" value="F-actin_cap_asu_CS"/>
</dbReference>
<dbReference type="PRINTS" id="PR00191">
    <property type="entry name" value="FACTINCAPA"/>
</dbReference>
<keyword evidence="3 6" id="KW-0117">Actin capping</keyword>
<dbReference type="GO" id="GO:0051015">
    <property type="term" value="F:actin filament binding"/>
    <property type="evidence" value="ECO:0007669"/>
    <property type="project" value="TreeGrafter"/>
</dbReference>
<dbReference type="SUPFAM" id="SSF90096">
    <property type="entry name" value="Subunits of heterodimeric actin filament capping protein Capz"/>
    <property type="match status" value="1"/>
</dbReference>
<dbReference type="InterPro" id="IPR037282">
    <property type="entry name" value="CapZ_alpha/beta"/>
</dbReference>
<evidence type="ECO:0000256" key="3">
    <source>
        <dbReference type="ARBA" id="ARBA00022467"/>
    </source>
</evidence>
<keyword evidence="8" id="KW-1185">Reference proteome</keyword>
<dbReference type="InterPro" id="IPR042489">
    <property type="entry name" value="CapZ_alpha_1"/>
</dbReference>
<organism evidence="7 8">
    <name type="scientific">Pyronema omphalodes (strain CBS 100304)</name>
    <name type="common">Pyronema confluens</name>
    <dbReference type="NCBI Taxonomy" id="1076935"/>
    <lineage>
        <taxon>Eukaryota</taxon>
        <taxon>Fungi</taxon>
        <taxon>Dikarya</taxon>
        <taxon>Ascomycota</taxon>
        <taxon>Pezizomycotina</taxon>
        <taxon>Pezizomycetes</taxon>
        <taxon>Pezizales</taxon>
        <taxon>Pyronemataceae</taxon>
        <taxon>Pyronema</taxon>
    </lineage>
</organism>
<dbReference type="STRING" id="1076935.U4LQP5"/>